<feature type="domain" description="SpoOB alpha-helical" evidence="4">
    <location>
        <begin position="7"/>
        <end position="53"/>
    </location>
</feature>
<dbReference type="Gene3D" id="3.30.565.30">
    <property type="entry name" value="Sporulation initiation phosphotransferase B (SpoOB), C-terminal domain"/>
    <property type="match status" value="1"/>
</dbReference>
<dbReference type="InterPro" id="IPR016120">
    <property type="entry name" value="Sig_transdc_His_kin_SpoOB"/>
</dbReference>
<keyword evidence="1" id="KW-0597">Phosphoprotein</keyword>
<accession>A0ABU9LJ02</accession>
<evidence type="ECO:0000256" key="1">
    <source>
        <dbReference type="ARBA" id="ARBA00022553"/>
    </source>
</evidence>
<dbReference type="EMBL" id="JBCEWA010000002">
    <property type="protein sequence ID" value="MEL5987359.1"/>
    <property type="molecule type" value="Genomic_DNA"/>
</dbReference>
<dbReference type="Pfam" id="PF14689">
    <property type="entry name" value="SPOB_a"/>
    <property type="match status" value="1"/>
</dbReference>
<evidence type="ECO:0000256" key="2">
    <source>
        <dbReference type="ARBA" id="ARBA00022679"/>
    </source>
</evidence>
<name>A0ABU9LJ02_9BACL</name>
<dbReference type="Gene3D" id="1.10.287.130">
    <property type="match status" value="1"/>
</dbReference>
<protein>
    <submittedName>
        <fullName evidence="5">Spo0B domain-containing protein</fullName>
    </submittedName>
</protein>
<keyword evidence="3" id="KW-0418">Kinase</keyword>
<keyword evidence="6" id="KW-1185">Reference proteome</keyword>
<sequence>MIDQPLSVNEVLRHIQHDFLNQLQLIKMNLALDHVEEANQLVDQLSTKYQRFSIINGLKCAHLIEWLQTCQWRFPSITITMESDISDSAPTEWDVPLRNYLESSLQSVHETIDPFVEQNCHIYVMSTKQKVEIAVEMKGHFEKSDFSIPIQSEDLSVIHEEYSDTVWRYRVIGSKEGK</sequence>
<keyword evidence="2" id="KW-0808">Transferase</keyword>
<dbReference type="SUPFAM" id="SSF55890">
    <property type="entry name" value="Sporulation response regulatory protein Spo0B"/>
    <property type="match status" value="1"/>
</dbReference>
<gene>
    <name evidence="5" type="ORF">AAF454_02825</name>
</gene>
<evidence type="ECO:0000256" key="3">
    <source>
        <dbReference type="ARBA" id="ARBA00022777"/>
    </source>
</evidence>
<evidence type="ECO:0000313" key="5">
    <source>
        <dbReference type="EMBL" id="MEL5987359.1"/>
    </source>
</evidence>
<evidence type="ECO:0000313" key="6">
    <source>
        <dbReference type="Proteomes" id="UP001398420"/>
    </source>
</evidence>
<organism evidence="5 6">
    <name type="scientific">Kurthia gibsonii</name>
    <dbReference type="NCBI Taxonomy" id="33946"/>
    <lineage>
        <taxon>Bacteria</taxon>
        <taxon>Bacillati</taxon>
        <taxon>Bacillota</taxon>
        <taxon>Bacilli</taxon>
        <taxon>Bacillales</taxon>
        <taxon>Caryophanaceae</taxon>
        <taxon>Kurthia</taxon>
    </lineage>
</organism>
<dbReference type="RefSeq" id="WP_068452294.1">
    <property type="nucleotide sequence ID" value="NZ_JALKQX010000003.1"/>
</dbReference>
<reference evidence="5 6" key="1">
    <citation type="submission" date="2024-04" db="EMBL/GenBank/DDBJ databases">
        <authorList>
            <person name="Wu Y.S."/>
            <person name="Zhang L."/>
        </authorList>
    </citation>
    <scope>NUCLEOTIDE SEQUENCE [LARGE SCALE GENOMIC DNA]</scope>
    <source>
        <strain evidence="5 6">KG-01</strain>
    </source>
</reference>
<evidence type="ECO:0000259" key="4">
    <source>
        <dbReference type="Pfam" id="PF14689"/>
    </source>
</evidence>
<comment type="caution">
    <text evidence="5">The sequence shown here is derived from an EMBL/GenBank/DDBJ whole genome shotgun (WGS) entry which is preliminary data.</text>
</comment>
<dbReference type="InterPro" id="IPR039506">
    <property type="entry name" value="SPOB_a"/>
</dbReference>
<dbReference type="InterPro" id="IPR037100">
    <property type="entry name" value="Spo0B_C_sf"/>
</dbReference>
<proteinExistence type="predicted"/>
<dbReference type="Proteomes" id="UP001398420">
    <property type="component" value="Unassembled WGS sequence"/>
</dbReference>